<dbReference type="NCBIfam" id="TIGR00666">
    <property type="entry name" value="PBP4"/>
    <property type="match status" value="1"/>
</dbReference>
<evidence type="ECO:0000256" key="1">
    <source>
        <dbReference type="ARBA" id="ARBA00006096"/>
    </source>
</evidence>
<keyword evidence="3" id="KW-0121">Carboxypeptidase</keyword>
<dbReference type="Proteomes" id="UP000270219">
    <property type="component" value="Unassembled WGS sequence"/>
</dbReference>
<dbReference type="EC" id="3.4.16.4" evidence="3"/>
<keyword evidence="3" id="KW-0645">Protease</keyword>
<dbReference type="EMBL" id="RCHR01000007">
    <property type="protein sequence ID" value="RLL41819.1"/>
    <property type="molecule type" value="Genomic_DNA"/>
</dbReference>
<evidence type="ECO:0000313" key="3">
    <source>
        <dbReference type="EMBL" id="RLL41819.1"/>
    </source>
</evidence>
<dbReference type="PRINTS" id="PR00922">
    <property type="entry name" value="DADACBPTASE3"/>
</dbReference>
<dbReference type="GO" id="GO:0006508">
    <property type="term" value="P:proteolysis"/>
    <property type="evidence" value="ECO:0007669"/>
    <property type="project" value="InterPro"/>
</dbReference>
<dbReference type="InterPro" id="IPR000667">
    <property type="entry name" value="Peptidase_S13"/>
</dbReference>
<sequence>MYVFIFVFLTSLLISALIIQINDEPSIHKTEDKTVTSIVNTEENKTLSLDERMSRILKDERLNGSLMGISIRKADTGEEIYSHQGQINLHPASNMKILTAAAALEILGEDYQFKTEILTDGKIKGTTLQGNLFIKGMGDPTLLKKDLDTFAMKLKQEGVEQIEGDVIGDDSWYDDIRLSQDLNWSDEPSHTGAQVSALTLSPNEDYDAGTIIVDVFPGNSIGEKAQIHTTPETDYVKIVNNVKMVDAKGEKDITIQRMHGTNSIVAEGTMPLDGTSERAWSSIWEPTGYVVDVFHQVLEENGIRIKGDKRVGITPDAAKMLAEKESMPLRELLIPFMKLSNNGHGEVLVKEMGRVIHGEGSWEHGISVIEKTIIQLGANPETIQIRDGSGMSHKNYIPASELTKILYEAQKRGWFPSFEASLPVAGASERMVGGTLRNRMATGTGLEQVKAKTGTLSGVLTLSGYATTKEGETLIFSILNNNYLTDQYEIAAIQDEIISVIISYP</sequence>
<name>A0A498DEL9_9BACI</name>
<dbReference type="SUPFAM" id="SSF56601">
    <property type="entry name" value="beta-lactamase/transpeptidase-like"/>
    <property type="match status" value="1"/>
</dbReference>
<dbReference type="InterPro" id="IPR012338">
    <property type="entry name" value="Beta-lactam/transpept-like"/>
</dbReference>
<dbReference type="GO" id="GO:0009002">
    <property type="term" value="F:serine-type D-Ala-D-Ala carboxypeptidase activity"/>
    <property type="evidence" value="ECO:0007669"/>
    <property type="project" value="UniProtKB-EC"/>
</dbReference>
<reference evidence="3 4" key="1">
    <citation type="submission" date="2018-10" db="EMBL/GenBank/DDBJ databases">
        <title>Oceanobacillus sp. YLB-02 draft genome.</title>
        <authorList>
            <person name="Yu L."/>
        </authorList>
    </citation>
    <scope>NUCLEOTIDE SEQUENCE [LARGE SCALE GENOMIC DNA]</scope>
    <source>
        <strain evidence="3 4">YLB-02</strain>
    </source>
</reference>
<dbReference type="Gene3D" id="3.50.80.20">
    <property type="entry name" value="D-Ala-D-Ala carboxypeptidase C, peptidase S13"/>
    <property type="match status" value="1"/>
</dbReference>
<proteinExistence type="inferred from homology"/>
<dbReference type="AlphaFoldDB" id="A0A498DEL9"/>
<keyword evidence="2 3" id="KW-0378">Hydrolase</keyword>
<dbReference type="GO" id="GO:0000270">
    <property type="term" value="P:peptidoglycan metabolic process"/>
    <property type="evidence" value="ECO:0007669"/>
    <property type="project" value="TreeGrafter"/>
</dbReference>
<dbReference type="OrthoDB" id="9802627at2"/>
<dbReference type="Pfam" id="PF02113">
    <property type="entry name" value="Peptidase_S13"/>
    <property type="match status" value="1"/>
</dbReference>
<dbReference type="PANTHER" id="PTHR30023:SF0">
    <property type="entry name" value="PENICILLIN-SENSITIVE CARBOXYPEPTIDASE A"/>
    <property type="match status" value="1"/>
</dbReference>
<dbReference type="PANTHER" id="PTHR30023">
    <property type="entry name" value="D-ALANYL-D-ALANINE CARBOXYPEPTIDASE"/>
    <property type="match status" value="1"/>
</dbReference>
<comment type="similarity">
    <text evidence="1">Belongs to the peptidase S13 family.</text>
</comment>
<protein>
    <submittedName>
        <fullName evidence="3">D-alanyl-D-alanine carboxypeptidase/D-alanyl-D-alanine-endopeptidase</fullName>
        <ecNumber evidence="3">3.4.16.4</ecNumber>
    </submittedName>
</protein>
<evidence type="ECO:0000256" key="2">
    <source>
        <dbReference type="ARBA" id="ARBA00022801"/>
    </source>
</evidence>
<comment type="caution">
    <text evidence="3">The sequence shown here is derived from an EMBL/GenBank/DDBJ whole genome shotgun (WGS) entry which is preliminary data.</text>
</comment>
<organism evidence="3 4">
    <name type="scientific">Oceanobacillus piezotolerans</name>
    <dbReference type="NCBI Taxonomy" id="2448030"/>
    <lineage>
        <taxon>Bacteria</taxon>
        <taxon>Bacillati</taxon>
        <taxon>Bacillota</taxon>
        <taxon>Bacilli</taxon>
        <taxon>Bacillales</taxon>
        <taxon>Bacillaceae</taxon>
        <taxon>Oceanobacillus</taxon>
    </lineage>
</organism>
<dbReference type="Gene3D" id="3.40.710.10">
    <property type="entry name" value="DD-peptidase/beta-lactamase superfamily"/>
    <property type="match status" value="2"/>
</dbReference>
<evidence type="ECO:0000313" key="4">
    <source>
        <dbReference type="Proteomes" id="UP000270219"/>
    </source>
</evidence>
<keyword evidence="4" id="KW-1185">Reference proteome</keyword>
<accession>A0A498DEL9</accession>
<gene>
    <name evidence="3" type="primary">dacB</name>
    <name evidence="3" type="ORF">D8M04_17020</name>
</gene>